<gene>
    <name evidence="1" type="ORF">BXP70_08075</name>
</gene>
<organism evidence="1 2">
    <name type="scientific">Hymenobacter crusticola</name>
    <dbReference type="NCBI Taxonomy" id="1770526"/>
    <lineage>
        <taxon>Bacteria</taxon>
        <taxon>Pseudomonadati</taxon>
        <taxon>Bacteroidota</taxon>
        <taxon>Cytophagia</taxon>
        <taxon>Cytophagales</taxon>
        <taxon>Hymenobacteraceae</taxon>
        <taxon>Hymenobacter</taxon>
    </lineage>
</organism>
<evidence type="ECO:0000313" key="2">
    <source>
        <dbReference type="Proteomes" id="UP000194873"/>
    </source>
</evidence>
<dbReference type="Proteomes" id="UP000194873">
    <property type="component" value="Unassembled WGS sequence"/>
</dbReference>
<accession>A0A243WG53</accession>
<keyword evidence="2" id="KW-1185">Reference proteome</keyword>
<dbReference type="OrthoDB" id="4194413at2"/>
<sequence>METLEAKAVVPEVIKAGSNLPAKIETAKSGEPETAKKGASELSAASFSTYYTWRGSGTVVLNCGHPNIRSSSRVVASISEYNTDPNQNRFIGNAPMLVYNVAPYNGGVMIRLNVGFSSALNVRVDVVVDP</sequence>
<dbReference type="EMBL" id="MTSE01000003">
    <property type="protein sequence ID" value="OUJ74710.1"/>
    <property type="molecule type" value="Genomic_DNA"/>
</dbReference>
<dbReference type="AlphaFoldDB" id="A0A243WG53"/>
<protein>
    <submittedName>
        <fullName evidence="1">Uncharacterized protein</fullName>
    </submittedName>
</protein>
<evidence type="ECO:0000313" key="1">
    <source>
        <dbReference type="EMBL" id="OUJ74710.1"/>
    </source>
</evidence>
<comment type="caution">
    <text evidence="1">The sequence shown here is derived from an EMBL/GenBank/DDBJ whole genome shotgun (WGS) entry which is preliminary data.</text>
</comment>
<proteinExistence type="predicted"/>
<dbReference type="RefSeq" id="WP_086593513.1">
    <property type="nucleotide sequence ID" value="NZ_MTSE01000003.1"/>
</dbReference>
<reference evidence="1 2" key="1">
    <citation type="submission" date="2017-01" db="EMBL/GenBank/DDBJ databases">
        <title>A new Hymenobacter.</title>
        <authorList>
            <person name="Liang Y."/>
            <person name="Feng F."/>
        </authorList>
    </citation>
    <scope>NUCLEOTIDE SEQUENCE [LARGE SCALE GENOMIC DNA]</scope>
    <source>
        <strain evidence="1">MIMBbqt21</strain>
    </source>
</reference>
<name>A0A243WG53_9BACT</name>